<organism evidence="2 3">
    <name type="scientific">Vibrio marinisediminis</name>
    <dbReference type="NCBI Taxonomy" id="2758441"/>
    <lineage>
        <taxon>Bacteria</taxon>
        <taxon>Pseudomonadati</taxon>
        <taxon>Pseudomonadota</taxon>
        <taxon>Gammaproteobacteria</taxon>
        <taxon>Vibrionales</taxon>
        <taxon>Vibrionaceae</taxon>
        <taxon>Vibrio</taxon>
    </lineage>
</organism>
<evidence type="ECO:0000256" key="1">
    <source>
        <dbReference type="ARBA" id="ARBA00023125"/>
    </source>
</evidence>
<protein>
    <submittedName>
        <fullName evidence="2">AraC family transcriptional regulator</fullName>
    </submittedName>
</protein>
<dbReference type="SUPFAM" id="SSF51215">
    <property type="entry name" value="Regulatory protein AraC"/>
    <property type="match status" value="1"/>
</dbReference>
<keyword evidence="3" id="KW-1185">Reference proteome</keyword>
<dbReference type="EMBL" id="JACFYF010000001">
    <property type="protein sequence ID" value="MBA5760881.1"/>
    <property type="molecule type" value="Genomic_DNA"/>
</dbReference>
<dbReference type="InterPro" id="IPR037923">
    <property type="entry name" value="HTH-like"/>
</dbReference>
<comment type="caution">
    <text evidence="2">The sequence shown here is derived from an EMBL/GenBank/DDBJ whole genome shotgun (WGS) entry which is preliminary data.</text>
</comment>
<evidence type="ECO:0000313" key="2">
    <source>
        <dbReference type="EMBL" id="MBA5760881.1"/>
    </source>
</evidence>
<sequence>MHYSISHQTTEFGFLSITPRKKLLKHLLLSVKEGLALVRLGKHEYAVEAGQVVWLPFDCLTSISYLPQTQVSVVEVSCRVQQSMPKQAGFIELNELATAVLNRLATMEQGHQLRQDLYRVLLSELTGLKPTLQQSSLSQQISMWSPEQASTLASELQLALKVREARRRILSGIKEHDVIESLFAGSQAAYTVTLETICGKSRF</sequence>
<dbReference type="GO" id="GO:0003677">
    <property type="term" value="F:DNA binding"/>
    <property type="evidence" value="ECO:0007669"/>
    <property type="project" value="UniProtKB-KW"/>
</dbReference>
<dbReference type="RefSeq" id="WP_182105605.1">
    <property type="nucleotide sequence ID" value="NZ_JACFYF010000001.1"/>
</dbReference>
<name>A0A7W2IRX2_9VIBR</name>
<reference evidence="2 3" key="1">
    <citation type="submission" date="2020-07" db="EMBL/GenBank/DDBJ databases">
        <title>Vibrio marinisediminis sp. nov., isolated from marine sediment.</title>
        <authorList>
            <person name="Ji X."/>
        </authorList>
    </citation>
    <scope>NUCLEOTIDE SEQUENCE [LARGE SCALE GENOMIC DNA]</scope>
    <source>
        <strain evidence="2 3">404</strain>
    </source>
</reference>
<proteinExistence type="predicted"/>
<accession>A0A7W2IRX2</accession>
<dbReference type="Proteomes" id="UP000571701">
    <property type="component" value="Unassembled WGS sequence"/>
</dbReference>
<dbReference type="AlphaFoldDB" id="A0A7W2IRX2"/>
<evidence type="ECO:0000313" key="3">
    <source>
        <dbReference type="Proteomes" id="UP000571701"/>
    </source>
</evidence>
<keyword evidence="1" id="KW-0238">DNA-binding</keyword>
<gene>
    <name evidence="2" type="ORF">H2O73_00895</name>
</gene>